<feature type="compositionally biased region" description="Low complexity" evidence="1">
    <location>
        <begin position="204"/>
        <end position="228"/>
    </location>
</feature>
<evidence type="ECO:0000313" key="3">
    <source>
        <dbReference type="Proteomes" id="UP000275267"/>
    </source>
</evidence>
<gene>
    <name evidence="2" type="ORF">C2845_PM10G10470</name>
</gene>
<comment type="caution">
    <text evidence="2">The sequence shown here is derived from an EMBL/GenBank/DDBJ whole genome shotgun (WGS) entry which is preliminary data.</text>
</comment>
<protein>
    <recommendedName>
        <fullName evidence="4">Ricin B lectin domain-containing protein</fullName>
    </recommendedName>
</protein>
<feature type="region of interest" description="Disordered" evidence="1">
    <location>
        <begin position="204"/>
        <end position="251"/>
    </location>
</feature>
<accession>A0A3L6PGA6</accession>
<dbReference type="Proteomes" id="UP000275267">
    <property type="component" value="Unassembled WGS sequence"/>
</dbReference>
<dbReference type="InterPro" id="IPR035992">
    <property type="entry name" value="Ricin_B-like_lectins"/>
</dbReference>
<evidence type="ECO:0000313" key="2">
    <source>
        <dbReference type="EMBL" id="RLM55324.1"/>
    </source>
</evidence>
<dbReference type="EMBL" id="PQIB02000018">
    <property type="protein sequence ID" value="RLM55324.1"/>
    <property type="molecule type" value="Genomic_DNA"/>
</dbReference>
<dbReference type="InterPro" id="IPR040249">
    <property type="entry name" value="Ricin_B-like_lectin_EULS3-like"/>
</dbReference>
<dbReference type="Gene3D" id="2.80.10.50">
    <property type="match status" value="1"/>
</dbReference>
<organism evidence="2 3">
    <name type="scientific">Panicum miliaceum</name>
    <name type="common">Proso millet</name>
    <name type="synonym">Broomcorn millet</name>
    <dbReference type="NCBI Taxonomy" id="4540"/>
    <lineage>
        <taxon>Eukaryota</taxon>
        <taxon>Viridiplantae</taxon>
        <taxon>Streptophyta</taxon>
        <taxon>Embryophyta</taxon>
        <taxon>Tracheophyta</taxon>
        <taxon>Spermatophyta</taxon>
        <taxon>Magnoliopsida</taxon>
        <taxon>Liliopsida</taxon>
        <taxon>Poales</taxon>
        <taxon>Poaceae</taxon>
        <taxon>PACMAD clade</taxon>
        <taxon>Panicoideae</taxon>
        <taxon>Panicodae</taxon>
        <taxon>Paniceae</taxon>
        <taxon>Panicinae</taxon>
        <taxon>Panicum</taxon>
        <taxon>Panicum sect. Panicum</taxon>
    </lineage>
</organism>
<sequence length="251" mass="26805">MLGFSNVFHATTAGGSGVLPTFKILCKADENLCLAVRDGDAVLAPADSCDEHQHWFKDKRFGTFVKDEEEKPAFSLINKATGLAVQRFGGPFHQVKLVRFDQDSFDNTLMWTLSGDLGNDGFGFIRTMNDISLKLAAFQGDKGVGATIRLSDSADGGDSHQWKILPWSDEPYVLGGHAVCLYCKADEGSSATVRSGTVCLALPTPTTSTSTGSRTRGTGTVSRTRMVTQLSPSSTGPPAMPSRNPKPGNAL</sequence>
<dbReference type="STRING" id="4540.A0A3L6PGA6"/>
<dbReference type="OrthoDB" id="7769065at2759"/>
<dbReference type="CDD" id="cd23431">
    <property type="entry name" value="beta-trefoil_Ricin_AtEULS3-like"/>
    <property type="match status" value="1"/>
</dbReference>
<name>A0A3L6PGA6_PANMI</name>
<dbReference type="PANTHER" id="PTHR31257:SF18">
    <property type="entry name" value="PH DOMAIN-CONTAINING PROTEIN"/>
    <property type="match status" value="1"/>
</dbReference>
<dbReference type="SUPFAM" id="SSF50370">
    <property type="entry name" value="Ricin B-like lectins"/>
    <property type="match status" value="1"/>
</dbReference>
<evidence type="ECO:0008006" key="4">
    <source>
        <dbReference type="Google" id="ProtNLM"/>
    </source>
</evidence>
<dbReference type="AlphaFoldDB" id="A0A3L6PGA6"/>
<reference evidence="3" key="1">
    <citation type="journal article" date="2019" name="Nat. Commun.">
        <title>The genome of broomcorn millet.</title>
        <authorList>
            <person name="Zou C."/>
            <person name="Miki D."/>
            <person name="Li D."/>
            <person name="Tang Q."/>
            <person name="Xiao L."/>
            <person name="Rajput S."/>
            <person name="Deng P."/>
            <person name="Jia W."/>
            <person name="Huang R."/>
            <person name="Zhang M."/>
            <person name="Sun Y."/>
            <person name="Hu J."/>
            <person name="Fu X."/>
            <person name="Schnable P.S."/>
            <person name="Li F."/>
            <person name="Zhang H."/>
            <person name="Feng B."/>
            <person name="Zhu X."/>
            <person name="Liu R."/>
            <person name="Schnable J.C."/>
            <person name="Zhu J.-K."/>
            <person name="Zhang H."/>
        </authorList>
    </citation>
    <scope>NUCLEOTIDE SEQUENCE [LARGE SCALE GENOMIC DNA]</scope>
</reference>
<proteinExistence type="predicted"/>
<dbReference type="PANTHER" id="PTHR31257">
    <property type="entry name" value="RICIN B-LIKE LECTIN EULS3"/>
    <property type="match status" value="1"/>
</dbReference>
<evidence type="ECO:0000256" key="1">
    <source>
        <dbReference type="SAM" id="MobiDB-lite"/>
    </source>
</evidence>
<keyword evidence="3" id="KW-1185">Reference proteome</keyword>